<evidence type="ECO:0000256" key="10">
    <source>
        <dbReference type="ARBA" id="ARBA00023033"/>
    </source>
</evidence>
<keyword evidence="5" id="KW-0216">Detoxification</keyword>
<sequence length="355" mass="38177">MHFSSKVTEVLGIKLPIIQAGMAGSTTPELVATVSNSGGLGTIGAGYFTANRLDSEITYVQELTDLPFAVNLFVPSEQLYVPENVEHMNAWLKPYRRALNLEEPVIDISEEQQFNEAINVVIEKGIPVVSFTFGIPKQSVIEKLKARQITLLGTATSVEEAIANESAGMDAVIAQGSEAGGHRGSFTVTSGDHTPLIGTMSLIPQVVDNVSIPVIAAGGIMDGRGIVASMVLGAEAVQMGTAFLTSEESGASTLYKNAIQHSKETDTVITNVFTGKPARGIDNEFIHKMDYYDDDIPDYPIQNQLTNGIRKAAAQKGNAQWTHLWSGQSPRLSQFVSASVLIDNIVKETRSILNK</sequence>
<dbReference type="RefSeq" id="WP_107644245.1">
    <property type="nucleotide sequence ID" value="NZ_PZHR01000034.1"/>
</dbReference>
<evidence type="ECO:0000256" key="11">
    <source>
        <dbReference type="ARBA" id="ARBA00031155"/>
    </source>
</evidence>
<dbReference type="GO" id="GO:0009636">
    <property type="term" value="P:response to toxic substance"/>
    <property type="evidence" value="ECO:0007669"/>
    <property type="project" value="UniProtKB-KW"/>
</dbReference>
<keyword evidence="9" id="KW-0560">Oxidoreductase</keyword>
<comment type="function">
    <text evidence="2">Nitronate monooxygenase that uses molecular oxygen to catalyze the oxidative denitrification of alkyl nitronates. Acts on propionate 3-nitronate (P3N), the presumed physiological substrate. Probably functions in the detoxification of P3N, a metabolic poison produced by plants and fungi as a defense mechanism.</text>
</comment>
<organism evidence="13 14">
    <name type="scientific">Staphylococcus nepalensis</name>
    <dbReference type="NCBI Taxonomy" id="214473"/>
    <lineage>
        <taxon>Bacteria</taxon>
        <taxon>Bacillati</taxon>
        <taxon>Bacillota</taxon>
        <taxon>Bacilli</taxon>
        <taxon>Bacillales</taxon>
        <taxon>Staphylococcaceae</taxon>
        <taxon>Staphylococcus</taxon>
    </lineage>
</organism>
<keyword evidence="7" id="KW-0288">FMN</keyword>
<keyword evidence="10 13" id="KW-0503">Monooxygenase</keyword>
<dbReference type="InterPro" id="IPR004136">
    <property type="entry name" value="NMO"/>
</dbReference>
<evidence type="ECO:0000256" key="9">
    <source>
        <dbReference type="ARBA" id="ARBA00023002"/>
    </source>
</evidence>
<dbReference type="GO" id="GO:0000166">
    <property type="term" value="F:nucleotide binding"/>
    <property type="evidence" value="ECO:0007669"/>
    <property type="project" value="UniProtKB-KW"/>
</dbReference>
<evidence type="ECO:0000256" key="4">
    <source>
        <dbReference type="ARBA" id="ARBA00013457"/>
    </source>
</evidence>
<dbReference type="PANTHER" id="PTHR42747:SF3">
    <property type="entry name" value="NITRONATE MONOOXYGENASE-RELATED"/>
    <property type="match status" value="1"/>
</dbReference>
<dbReference type="Gene3D" id="3.20.20.70">
    <property type="entry name" value="Aldolase class I"/>
    <property type="match status" value="1"/>
</dbReference>
<dbReference type="InterPro" id="IPR013785">
    <property type="entry name" value="Aldolase_TIM"/>
</dbReference>
<evidence type="ECO:0000256" key="5">
    <source>
        <dbReference type="ARBA" id="ARBA00022575"/>
    </source>
</evidence>
<evidence type="ECO:0000256" key="3">
    <source>
        <dbReference type="ARBA" id="ARBA00009881"/>
    </source>
</evidence>
<evidence type="ECO:0000256" key="6">
    <source>
        <dbReference type="ARBA" id="ARBA00022630"/>
    </source>
</evidence>
<evidence type="ECO:0000256" key="1">
    <source>
        <dbReference type="ARBA" id="ARBA00001917"/>
    </source>
</evidence>
<evidence type="ECO:0000313" key="14">
    <source>
        <dbReference type="Proteomes" id="UP000240400"/>
    </source>
</evidence>
<dbReference type="GO" id="GO:0018580">
    <property type="term" value="F:nitronate monooxygenase activity"/>
    <property type="evidence" value="ECO:0007669"/>
    <property type="project" value="InterPro"/>
</dbReference>
<evidence type="ECO:0000256" key="12">
    <source>
        <dbReference type="ARBA" id="ARBA00049401"/>
    </source>
</evidence>
<evidence type="ECO:0000313" key="13">
    <source>
        <dbReference type="EMBL" id="PTK58904.1"/>
    </source>
</evidence>
<keyword evidence="6" id="KW-0285">Flavoprotein</keyword>
<comment type="cofactor">
    <cofactor evidence="1">
        <name>FMN</name>
        <dbReference type="ChEBI" id="CHEBI:58210"/>
    </cofactor>
</comment>
<dbReference type="Proteomes" id="UP000240400">
    <property type="component" value="Unassembled WGS sequence"/>
</dbReference>
<gene>
    <name evidence="13" type="ORF">BUZ61_07695</name>
</gene>
<dbReference type="EMBL" id="PZHR01000034">
    <property type="protein sequence ID" value="PTK58904.1"/>
    <property type="molecule type" value="Genomic_DNA"/>
</dbReference>
<dbReference type="PANTHER" id="PTHR42747">
    <property type="entry name" value="NITRONATE MONOOXYGENASE-RELATED"/>
    <property type="match status" value="1"/>
</dbReference>
<reference evidence="13 14" key="1">
    <citation type="journal article" date="2016" name="Front. Microbiol.">
        <title>Comprehensive Phylogenetic Analysis of Bovine Non-aureus Staphylococci Species Based on Whole-Genome Sequencing.</title>
        <authorList>
            <person name="Naushad S."/>
            <person name="Barkema H.W."/>
            <person name="Luby C."/>
            <person name="Condas L.A."/>
            <person name="Nobrega D.B."/>
            <person name="Carson D.A."/>
            <person name="De Buck J."/>
        </authorList>
    </citation>
    <scope>NUCLEOTIDE SEQUENCE [LARGE SCALE GENOMIC DNA]</scope>
    <source>
        <strain evidence="13 14">SNUC 4337</strain>
    </source>
</reference>
<accession>A0A2T4SAB9</accession>
<evidence type="ECO:0000256" key="7">
    <source>
        <dbReference type="ARBA" id="ARBA00022643"/>
    </source>
</evidence>
<dbReference type="CDD" id="cd04730">
    <property type="entry name" value="NPD_like"/>
    <property type="match status" value="1"/>
</dbReference>
<dbReference type="AlphaFoldDB" id="A0A2T4SAB9"/>
<comment type="similarity">
    <text evidence="3">Belongs to the nitronate monooxygenase family. NMO class I subfamily.</text>
</comment>
<dbReference type="Pfam" id="PF03060">
    <property type="entry name" value="NMO"/>
    <property type="match status" value="1"/>
</dbReference>
<comment type="catalytic activity">
    <reaction evidence="12">
        <text>3 propionate 3-nitronate + 3 O2 + H2O = 3 3-oxopropanoate + 2 nitrate + nitrite + H2O2 + 3 H(+)</text>
        <dbReference type="Rhea" id="RHEA:57332"/>
        <dbReference type="ChEBI" id="CHEBI:15377"/>
        <dbReference type="ChEBI" id="CHEBI:15378"/>
        <dbReference type="ChEBI" id="CHEBI:15379"/>
        <dbReference type="ChEBI" id="CHEBI:16240"/>
        <dbReference type="ChEBI" id="CHEBI:16301"/>
        <dbReference type="ChEBI" id="CHEBI:17632"/>
        <dbReference type="ChEBI" id="CHEBI:33190"/>
        <dbReference type="ChEBI" id="CHEBI:136067"/>
    </reaction>
</comment>
<keyword evidence="8" id="KW-0547">Nucleotide-binding</keyword>
<proteinExistence type="inferred from homology"/>
<dbReference type="SUPFAM" id="SSF51412">
    <property type="entry name" value="Inosine monophosphate dehydrogenase (IMPDH)"/>
    <property type="match status" value="1"/>
</dbReference>
<evidence type="ECO:0000256" key="8">
    <source>
        <dbReference type="ARBA" id="ARBA00022741"/>
    </source>
</evidence>
<comment type="caution">
    <text evidence="13">The sequence shown here is derived from an EMBL/GenBank/DDBJ whole genome shotgun (WGS) entry which is preliminary data.</text>
</comment>
<evidence type="ECO:0000256" key="2">
    <source>
        <dbReference type="ARBA" id="ARBA00003535"/>
    </source>
</evidence>
<dbReference type="FunFam" id="3.20.20.70:FF:000154">
    <property type="entry name" value="Probable nitronate monooxygenase"/>
    <property type="match status" value="1"/>
</dbReference>
<protein>
    <recommendedName>
        <fullName evidence="4">Probable nitronate monooxygenase</fullName>
    </recommendedName>
    <alternativeName>
        <fullName evidence="11">Propionate 3-nitronate monooxygenase</fullName>
    </alternativeName>
</protein>
<dbReference type="OrthoDB" id="9778912at2"/>
<name>A0A2T4SAB9_9STAP</name>